<gene>
    <name evidence="2" type="ORF">MC7420_7254</name>
</gene>
<feature type="transmembrane region" description="Helical" evidence="1">
    <location>
        <begin position="12"/>
        <end position="33"/>
    </location>
</feature>
<dbReference type="EMBL" id="DS989841">
    <property type="protein sequence ID" value="EDX78601.1"/>
    <property type="molecule type" value="Genomic_DNA"/>
</dbReference>
<dbReference type="AlphaFoldDB" id="B4VHX2"/>
<protein>
    <submittedName>
        <fullName evidence="2">Uncharacterized protein</fullName>
    </submittedName>
</protein>
<reference evidence="2 3" key="1">
    <citation type="submission" date="2008-07" db="EMBL/GenBank/DDBJ databases">
        <authorList>
            <person name="Tandeau de Marsac N."/>
            <person name="Ferriera S."/>
            <person name="Johnson J."/>
            <person name="Kravitz S."/>
            <person name="Beeson K."/>
            <person name="Sutton G."/>
            <person name="Rogers Y.-H."/>
            <person name="Friedman R."/>
            <person name="Frazier M."/>
            <person name="Venter J.C."/>
        </authorList>
    </citation>
    <scope>NUCLEOTIDE SEQUENCE [LARGE SCALE GENOMIC DNA]</scope>
    <source>
        <strain evidence="2 3">PCC 7420</strain>
    </source>
</reference>
<keyword evidence="3" id="KW-1185">Reference proteome</keyword>
<accession>B4VHX2</accession>
<keyword evidence="1" id="KW-1133">Transmembrane helix</keyword>
<keyword evidence="1" id="KW-0472">Membrane</keyword>
<dbReference type="STRING" id="118168.MC7420_7254"/>
<dbReference type="Proteomes" id="UP000003835">
    <property type="component" value="Unassembled WGS sequence"/>
</dbReference>
<evidence type="ECO:0000313" key="3">
    <source>
        <dbReference type="Proteomes" id="UP000003835"/>
    </source>
</evidence>
<dbReference type="HOGENOM" id="CLU_3249907_0_0_3"/>
<organism evidence="2 3">
    <name type="scientific">Coleofasciculus chthonoplastes PCC 7420</name>
    <dbReference type="NCBI Taxonomy" id="118168"/>
    <lineage>
        <taxon>Bacteria</taxon>
        <taxon>Bacillati</taxon>
        <taxon>Cyanobacteriota</taxon>
        <taxon>Cyanophyceae</taxon>
        <taxon>Coleofasciculales</taxon>
        <taxon>Coleofasciculaceae</taxon>
        <taxon>Coleofasciculus</taxon>
    </lineage>
</organism>
<keyword evidence="1" id="KW-0812">Transmembrane</keyword>
<sequence>MNKTSINIAKPAINESFFLFNLTLTSNLVFHVYNSFQYLFKG</sequence>
<evidence type="ECO:0000256" key="1">
    <source>
        <dbReference type="SAM" id="Phobius"/>
    </source>
</evidence>
<name>B4VHX2_9CYAN</name>
<evidence type="ECO:0000313" key="2">
    <source>
        <dbReference type="EMBL" id="EDX78601.1"/>
    </source>
</evidence>
<proteinExistence type="predicted"/>